<sequence length="83" mass="9403">MVQWSNDVRRWSGGGEGLKWWSGRDEGLKWWSGRVTSSDGGPMPIEDIGHVENIGRKIVLGTVQDDPIWSDRPGTIWRSAWPI</sequence>
<dbReference type="EMBL" id="KZ503394">
    <property type="protein sequence ID" value="PKU64824.1"/>
    <property type="molecule type" value="Genomic_DNA"/>
</dbReference>
<reference evidence="1 2" key="2">
    <citation type="journal article" date="2017" name="Nature">
        <title>The Apostasia genome and the evolution of orchids.</title>
        <authorList>
            <person name="Zhang G.Q."/>
            <person name="Liu K.W."/>
            <person name="Li Z."/>
            <person name="Lohaus R."/>
            <person name="Hsiao Y.Y."/>
            <person name="Niu S.C."/>
            <person name="Wang J.Y."/>
            <person name="Lin Y.C."/>
            <person name="Xu Q."/>
            <person name="Chen L.J."/>
            <person name="Yoshida K."/>
            <person name="Fujiwara S."/>
            <person name="Wang Z.W."/>
            <person name="Zhang Y.Q."/>
            <person name="Mitsuda N."/>
            <person name="Wang M."/>
            <person name="Liu G.H."/>
            <person name="Pecoraro L."/>
            <person name="Huang H.X."/>
            <person name="Xiao X.J."/>
            <person name="Lin M."/>
            <person name="Wu X.Y."/>
            <person name="Wu W.L."/>
            <person name="Chen Y.Y."/>
            <person name="Chang S.B."/>
            <person name="Sakamoto S."/>
            <person name="Ohme-Takagi M."/>
            <person name="Yagi M."/>
            <person name="Zeng S.J."/>
            <person name="Shen C.Y."/>
            <person name="Yeh C.M."/>
            <person name="Luo Y.B."/>
            <person name="Tsai W.C."/>
            <person name="Van de Peer Y."/>
            <person name="Liu Z.J."/>
        </authorList>
    </citation>
    <scope>NUCLEOTIDE SEQUENCE [LARGE SCALE GENOMIC DNA]</scope>
    <source>
        <tissue evidence="1">The whole plant</tissue>
    </source>
</reference>
<dbReference type="Proteomes" id="UP000233837">
    <property type="component" value="Unassembled WGS sequence"/>
</dbReference>
<reference evidence="1 2" key="1">
    <citation type="journal article" date="2016" name="Sci. Rep.">
        <title>The Dendrobium catenatum Lindl. genome sequence provides insights into polysaccharide synthase, floral development and adaptive evolution.</title>
        <authorList>
            <person name="Zhang G.Q."/>
            <person name="Xu Q."/>
            <person name="Bian C."/>
            <person name="Tsai W.C."/>
            <person name="Yeh C.M."/>
            <person name="Liu K.W."/>
            <person name="Yoshida K."/>
            <person name="Zhang L.S."/>
            <person name="Chang S.B."/>
            <person name="Chen F."/>
            <person name="Shi Y."/>
            <person name="Su Y.Y."/>
            <person name="Zhang Y.Q."/>
            <person name="Chen L.J."/>
            <person name="Yin Y."/>
            <person name="Lin M."/>
            <person name="Huang H."/>
            <person name="Deng H."/>
            <person name="Wang Z.W."/>
            <person name="Zhu S.L."/>
            <person name="Zhao X."/>
            <person name="Deng C."/>
            <person name="Niu S.C."/>
            <person name="Huang J."/>
            <person name="Wang M."/>
            <person name="Liu G.H."/>
            <person name="Yang H.J."/>
            <person name="Xiao X.J."/>
            <person name="Hsiao Y.Y."/>
            <person name="Wu W.L."/>
            <person name="Chen Y.Y."/>
            <person name="Mitsuda N."/>
            <person name="Ohme-Takagi M."/>
            <person name="Luo Y.B."/>
            <person name="Van de Peer Y."/>
            <person name="Liu Z.J."/>
        </authorList>
    </citation>
    <scope>NUCLEOTIDE SEQUENCE [LARGE SCALE GENOMIC DNA]</scope>
    <source>
        <tissue evidence="1">The whole plant</tissue>
    </source>
</reference>
<accession>A0A2I0VN35</accession>
<gene>
    <name evidence="1" type="ORF">MA16_Dca020903</name>
</gene>
<protein>
    <submittedName>
        <fullName evidence="1">Uncharacterized protein</fullName>
    </submittedName>
</protein>
<organism evidence="1 2">
    <name type="scientific">Dendrobium catenatum</name>
    <dbReference type="NCBI Taxonomy" id="906689"/>
    <lineage>
        <taxon>Eukaryota</taxon>
        <taxon>Viridiplantae</taxon>
        <taxon>Streptophyta</taxon>
        <taxon>Embryophyta</taxon>
        <taxon>Tracheophyta</taxon>
        <taxon>Spermatophyta</taxon>
        <taxon>Magnoliopsida</taxon>
        <taxon>Liliopsida</taxon>
        <taxon>Asparagales</taxon>
        <taxon>Orchidaceae</taxon>
        <taxon>Epidendroideae</taxon>
        <taxon>Malaxideae</taxon>
        <taxon>Dendrobiinae</taxon>
        <taxon>Dendrobium</taxon>
    </lineage>
</organism>
<dbReference type="AlphaFoldDB" id="A0A2I0VN35"/>
<keyword evidence="2" id="KW-1185">Reference proteome</keyword>
<evidence type="ECO:0000313" key="2">
    <source>
        <dbReference type="Proteomes" id="UP000233837"/>
    </source>
</evidence>
<evidence type="ECO:0000313" key="1">
    <source>
        <dbReference type="EMBL" id="PKU64824.1"/>
    </source>
</evidence>
<name>A0A2I0VN35_9ASPA</name>
<proteinExistence type="predicted"/>